<dbReference type="Proteomes" id="UP000029221">
    <property type="component" value="Unassembled WGS sequence"/>
</dbReference>
<accession>A0A090Q1G3</accession>
<sequence length="581" mass="65529">MKSTWFYILVFIAAWAHAQVEFTTSVSRERIALNERMRVEFKMNVNGNDFTPPNFVGFQVVGGPSQSFSQQWINGKGSMTKSFTYILKPNKTGKQYIKPATMNYEGKTYSTQTVEINVTGAVNKPKNINDTSPRADETVHLVAEISNANPYLNEAIRVVYKLYVSNTSGVNDWREVNSPKYADFWSDNIDNRNSLVKEGTYKGKPYRYKVLREAILYPQKTGKLIIEPLTLEVDVVVPTGQRSFTGRPYMTTEQITVSAGKRTIDVKDLPLDGRPANFNGAVGQFEFQVETDQVQIEAGESMTASVQVGGVGNLKLMDLPELKAPKSLEVYEPERINNVRTSITGMRGNIKDKYTIVPQYGGKYVIPPVEFSYFDPKKESYVSLNSGEILLQVEGDVAAPIATTENKNVITQNNQFVFIKTDTELTSQNEEQFFGSTKYWITLGGIFLLLPLFLIVKKRKESRAADVVGNRLRNANKLSKKYLSTARKNLGNHEEFYVALEKSLHNYLKSKLSISTSEMTKNNVGQLLLDRGATDQTKQEFIKLLESCEFARYTPSTPASMREDYEKASQVLNLIDKQLKS</sequence>
<proteinExistence type="predicted"/>
<feature type="transmembrane region" description="Helical" evidence="1">
    <location>
        <begin position="439"/>
        <end position="456"/>
    </location>
</feature>
<comment type="caution">
    <text evidence="3">The sequence shown here is derived from an EMBL/GenBank/DDBJ whole genome shotgun (WGS) entry which is preliminary data.</text>
</comment>
<keyword evidence="1" id="KW-0472">Membrane</keyword>
<dbReference type="RefSeq" id="WP_042276892.1">
    <property type="nucleotide sequence ID" value="NZ_BBML01000001.1"/>
</dbReference>
<dbReference type="eggNOG" id="COG0457">
    <property type="taxonomic scope" value="Bacteria"/>
</dbReference>
<gene>
    <name evidence="3" type="ORF">JCM19294_2784</name>
</gene>
<keyword evidence="1" id="KW-1133">Transmembrane helix</keyword>
<dbReference type="InterPro" id="IPR025738">
    <property type="entry name" value="BatD"/>
</dbReference>
<dbReference type="Pfam" id="PF13584">
    <property type="entry name" value="BatD"/>
    <property type="match status" value="2"/>
</dbReference>
<dbReference type="STRING" id="319236.BST91_10895"/>
<organism evidence="3 4">
    <name type="scientific">Nonlabens tegetincola</name>
    <dbReference type="NCBI Taxonomy" id="323273"/>
    <lineage>
        <taxon>Bacteria</taxon>
        <taxon>Pseudomonadati</taxon>
        <taxon>Bacteroidota</taxon>
        <taxon>Flavobacteriia</taxon>
        <taxon>Flavobacteriales</taxon>
        <taxon>Flavobacteriaceae</taxon>
        <taxon>Nonlabens</taxon>
    </lineage>
</organism>
<keyword evidence="4" id="KW-1185">Reference proteome</keyword>
<dbReference type="PANTHER" id="PTHR40940:SF2">
    <property type="entry name" value="BATD"/>
    <property type="match status" value="1"/>
</dbReference>
<dbReference type="AlphaFoldDB" id="A0A090Q1G3"/>
<name>A0A090Q1G3_9FLAO</name>
<evidence type="ECO:0000313" key="3">
    <source>
        <dbReference type="EMBL" id="GAK96002.1"/>
    </source>
</evidence>
<feature type="signal peptide" evidence="2">
    <location>
        <begin position="1"/>
        <end position="18"/>
    </location>
</feature>
<dbReference type="PANTHER" id="PTHR40940">
    <property type="entry name" value="PROTEIN BATD-RELATED"/>
    <property type="match status" value="1"/>
</dbReference>
<dbReference type="EMBL" id="BBML01000001">
    <property type="protein sequence ID" value="GAK96002.1"/>
    <property type="molecule type" value="Genomic_DNA"/>
</dbReference>
<evidence type="ECO:0000256" key="1">
    <source>
        <dbReference type="SAM" id="Phobius"/>
    </source>
</evidence>
<keyword evidence="2" id="KW-0732">Signal</keyword>
<feature type="chain" id="PRO_5001861433" evidence="2">
    <location>
        <begin position="19"/>
        <end position="581"/>
    </location>
</feature>
<reference evidence="3" key="1">
    <citation type="journal article" date="2014" name="Genome Announc.">
        <title>Draft Genome Sequences of Marine Flavobacterium Nonlabens Strains NR17, NR24, NR27, NR32, NR33, and Ara13.</title>
        <authorList>
            <person name="Nakanishi M."/>
            <person name="Meirelles P."/>
            <person name="Suzuki R."/>
            <person name="Takatani N."/>
            <person name="Mino S."/>
            <person name="Suda W."/>
            <person name="Oshima K."/>
            <person name="Hattori M."/>
            <person name="Ohkuma M."/>
            <person name="Hosokawa M."/>
            <person name="Miyashita K."/>
            <person name="Thompson F.L."/>
            <person name="Niwa A."/>
            <person name="Sawabe T."/>
            <person name="Sawabe T."/>
        </authorList>
    </citation>
    <scope>NUCLEOTIDE SEQUENCE [LARGE SCALE GENOMIC DNA]</scope>
    <source>
        <strain evidence="3">JCM 19294</strain>
    </source>
</reference>
<protein>
    <submittedName>
        <fullName evidence="3">BatD protein</fullName>
    </submittedName>
</protein>
<evidence type="ECO:0000256" key="2">
    <source>
        <dbReference type="SAM" id="SignalP"/>
    </source>
</evidence>
<keyword evidence="1" id="KW-0812">Transmembrane</keyword>
<evidence type="ECO:0000313" key="4">
    <source>
        <dbReference type="Proteomes" id="UP000029221"/>
    </source>
</evidence>